<dbReference type="Gene3D" id="1.10.260.40">
    <property type="entry name" value="lambda repressor-like DNA-binding domains"/>
    <property type="match status" value="1"/>
</dbReference>
<dbReference type="EMBL" id="AYXG01000054">
    <property type="protein sequence ID" value="EWC63134.1"/>
    <property type="molecule type" value="Genomic_DNA"/>
</dbReference>
<dbReference type="GO" id="GO:0003677">
    <property type="term" value="F:DNA binding"/>
    <property type="evidence" value="ECO:0007669"/>
    <property type="project" value="InterPro"/>
</dbReference>
<evidence type="ECO:0000259" key="1">
    <source>
        <dbReference type="PROSITE" id="PS50943"/>
    </source>
</evidence>
<protein>
    <recommendedName>
        <fullName evidence="1">HTH cro/C1-type domain-containing protein</fullName>
    </recommendedName>
</protein>
<dbReference type="SMART" id="SM00530">
    <property type="entry name" value="HTH_XRE"/>
    <property type="match status" value="1"/>
</dbReference>
<accession>W7JAR5</accession>
<dbReference type="STRING" id="909613.UO65_1544"/>
<organism evidence="2 3">
    <name type="scientific">Actinokineospora spheciospongiae</name>
    <dbReference type="NCBI Taxonomy" id="909613"/>
    <lineage>
        <taxon>Bacteria</taxon>
        <taxon>Bacillati</taxon>
        <taxon>Actinomycetota</taxon>
        <taxon>Actinomycetes</taxon>
        <taxon>Pseudonocardiales</taxon>
        <taxon>Pseudonocardiaceae</taxon>
        <taxon>Actinokineospora</taxon>
    </lineage>
</organism>
<name>W7JAR5_9PSEU</name>
<comment type="caution">
    <text evidence="2">The sequence shown here is derived from an EMBL/GenBank/DDBJ whole genome shotgun (WGS) entry which is preliminary data.</text>
</comment>
<dbReference type="SUPFAM" id="SSF47413">
    <property type="entry name" value="lambda repressor-like DNA-binding domains"/>
    <property type="match status" value="1"/>
</dbReference>
<feature type="domain" description="HTH cro/C1-type" evidence="1">
    <location>
        <begin position="5"/>
        <end position="59"/>
    </location>
</feature>
<dbReference type="Proteomes" id="UP000019277">
    <property type="component" value="Unassembled WGS sequence"/>
</dbReference>
<evidence type="ECO:0000313" key="3">
    <source>
        <dbReference type="Proteomes" id="UP000019277"/>
    </source>
</evidence>
<keyword evidence="3" id="KW-1185">Reference proteome</keyword>
<evidence type="ECO:0000313" key="2">
    <source>
        <dbReference type="EMBL" id="EWC63134.1"/>
    </source>
</evidence>
<dbReference type="PROSITE" id="PS50943">
    <property type="entry name" value="HTH_CROC1"/>
    <property type="match status" value="1"/>
</dbReference>
<dbReference type="InterPro" id="IPR010982">
    <property type="entry name" value="Lambda_DNA-bd_dom_sf"/>
</dbReference>
<reference evidence="2 3" key="1">
    <citation type="journal article" date="2014" name="Genome Announc.">
        <title>Draft Genome Sequence of the Antitrypanosomally Active Sponge-Associated Bacterium Actinokineospora sp. Strain EG49.</title>
        <authorList>
            <person name="Harjes J."/>
            <person name="Ryu T."/>
            <person name="Abdelmohsen U.R."/>
            <person name="Moitinho-Silva L."/>
            <person name="Horn H."/>
            <person name="Ravasi T."/>
            <person name="Hentschel U."/>
        </authorList>
    </citation>
    <scope>NUCLEOTIDE SEQUENCE [LARGE SCALE GENOMIC DNA]</scope>
    <source>
        <strain evidence="2 3">EG49</strain>
    </source>
</reference>
<proteinExistence type="predicted"/>
<dbReference type="CDD" id="cd00093">
    <property type="entry name" value="HTH_XRE"/>
    <property type="match status" value="1"/>
</dbReference>
<sequence>MSSELDAVRVERGLTTRMLADAMNMSPAMVNRMMTGRRVPDPVEIGGLCAVLDVPPERRLHLYGLARESEKKDWLIHTTPSDSDPNGTVRALWSLADAIDTYGVTGGPRVLGNAHVSLGTTRARHVGDAVWTHYLPTRALDRSGGELDPQTKRLVRLARPGGVRVIPDGVAAPFRHPVQVLRFRHFAPVVILDLDHTVVILENEHAEHYVAPLRAAMGSALSADVSQGLVARLWGGGG</sequence>
<dbReference type="InterPro" id="IPR001387">
    <property type="entry name" value="Cro/C1-type_HTH"/>
</dbReference>
<dbReference type="Pfam" id="PF13560">
    <property type="entry name" value="HTH_31"/>
    <property type="match status" value="1"/>
</dbReference>
<dbReference type="AlphaFoldDB" id="W7JAR5"/>
<gene>
    <name evidence="2" type="ORF">UO65_1544</name>
</gene>